<keyword evidence="3" id="KW-1185">Reference proteome</keyword>
<dbReference type="SMART" id="SM00829">
    <property type="entry name" value="PKS_ER"/>
    <property type="match status" value="1"/>
</dbReference>
<gene>
    <name evidence="2" type="ORF">ACFOUP_15360</name>
</gene>
<dbReference type="InterPro" id="IPR013154">
    <property type="entry name" value="ADH-like_N"/>
</dbReference>
<evidence type="ECO:0000259" key="1">
    <source>
        <dbReference type="SMART" id="SM00829"/>
    </source>
</evidence>
<dbReference type="EMBL" id="JBHSAV010000059">
    <property type="protein sequence ID" value="MFC3977765.1"/>
    <property type="molecule type" value="Genomic_DNA"/>
</dbReference>
<dbReference type="Gene3D" id="3.90.180.10">
    <property type="entry name" value="Medium-chain alcohol dehydrogenases, catalytic domain"/>
    <property type="match status" value="1"/>
</dbReference>
<dbReference type="Proteomes" id="UP001595766">
    <property type="component" value="Unassembled WGS sequence"/>
</dbReference>
<accession>A0ABV8EQX9</accession>
<dbReference type="InterPro" id="IPR013149">
    <property type="entry name" value="ADH-like_C"/>
</dbReference>
<dbReference type="InterPro" id="IPR036291">
    <property type="entry name" value="NAD(P)-bd_dom_sf"/>
</dbReference>
<dbReference type="PANTHER" id="PTHR45033:SF3">
    <property type="entry name" value="DEHYDROGENASE, PUTATIVE (AFU_ORTHOLOGUE AFUA_2G13270)-RELATED"/>
    <property type="match status" value="1"/>
</dbReference>
<dbReference type="Gene3D" id="3.40.50.720">
    <property type="entry name" value="NAD(P)-binding Rossmann-like Domain"/>
    <property type="match status" value="1"/>
</dbReference>
<dbReference type="SUPFAM" id="SSF50129">
    <property type="entry name" value="GroES-like"/>
    <property type="match status" value="1"/>
</dbReference>
<feature type="domain" description="Enoyl reductase (ER)" evidence="1">
    <location>
        <begin position="12"/>
        <end position="333"/>
    </location>
</feature>
<proteinExistence type="predicted"/>
<name>A0ABV8EQX9_9BACT</name>
<dbReference type="InterPro" id="IPR011032">
    <property type="entry name" value="GroES-like_sf"/>
</dbReference>
<dbReference type="Pfam" id="PF08240">
    <property type="entry name" value="ADH_N"/>
    <property type="match status" value="1"/>
</dbReference>
<dbReference type="InterPro" id="IPR052711">
    <property type="entry name" value="Zinc_ADH-like"/>
</dbReference>
<sequence length="335" mass="36317">MKDMKAVVLNTSIPEKIEVKELALPELGPKEVLIKVKAAALNHRDEWCRQGLYPGLKDGVTLGSDGAGIIEKIGSQVDQEFLEKEVIINPAMNWGDDPIAQSKDFKILGMPDHGTLASYVKVKVDRVHDKPDHMTWEEAAALPLGGVTAYRALMVQGELKSEDSVLVTGFGGGVAQFAAQFAIAHGSAVYVSSSSESKLKKGQEIGAKGVFNYTDTSWTSKALEQTGGFDLIIDSAMGETLADLIKVIKPGGRIVFYGATKGNPPQLDARKVFWNQIRLIGSTMGSDADFEAMLAMVSKQKIKPLVDKVYGMEDVVKAFDKMKMGEQMGKIVIKP</sequence>
<protein>
    <submittedName>
        <fullName evidence="2">Zinc-binding dehydrogenase</fullName>
    </submittedName>
</protein>
<dbReference type="PANTHER" id="PTHR45033">
    <property type="match status" value="1"/>
</dbReference>
<organism evidence="2 3">
    <name type="scientific">Belliella kenyensis</name>
    <dbReference type="NCBI Taxonomy" id="1472724"/>
    <lineage>
        <taxon>Bacteria</taxon>
        <taxon>Pseudomonadati</taxon>
        <taxon>Bacteroidota</taxon>
        <taxon>Cytophagia</taxon>
        <taxon>Cytophagales</taxon>
        <taxon>Cyclobacteriaceae</taxon>
        <taxon>Belliella</taxon>
    </lineage>
</organism>
<evidence type="ECO:0000313" key="2">
    <source>
        <dbReference type="EMBL" id="MFC3977765.1"/>
    </source>
</evidence>
<dbReference type="SUPFAM" id="SSF51735">
    <property type="entry name" value="NAD(P)-binding Rossmann-fold domains"/>
    <property type="match status" value="1"/>
</dbReference>
<dbReference type="InterPro" id="IPR020843">
    <property type="entry name" value="ER"/>
</dbReference>
<reference evidence="3" key="1">
    <citation type="journal article" date="2019" name="Int. J. Syst. Evol. Microbiol.">
        <title>The Global Catalogue of Microorganisms (GCM) 10K type strain sequencing project: providing services to taxonomists for standard genome sequencing and annotation.</title>
        <authorList>
            <consortium name="The Broad Institute Genomics Platform"/>
            <consortium name="The Broad Institute Genome Sequencing Center for Infectious Disease"/>
            <person name="Wu L."/>
            <person name="Ma J."/>
        </authorList>
    </citation>
    <scope>NUCLEOTIDE SEQUENCE [LARGE SCALE GENOMIC DNA]</scope>
    <source>
        <strain evidence="3">CECT 8551</strain>
    </source>
</reference>
<comment type="caution">
    <text evidence="2">The sequence shown here is derived from an EMBL/GenBank/DDBJ whole genome shotgun (WGS) entry which is preliminary data.</text>
</comment>
<dbReference type="Pfam" id="PF00107">
    <property type="entry name" value="ADH_zinc_N"/>
    <property type="match status" value="1"/>
</dbReference>
<evidence type="ECO:0000313" key="3">
    <source>
        <dbReference type="Proteomes" id="UP001595766"/>
    </source>
</evidence>
<dbReference type="RefSeq" id="WP_317208455.1">
    <property type="nucleotide sequence ID" value="NZ_JAKZGR010000007.1"/>
</dbReference>